<dbReference type="Proteomes" id="UP001175228">
    <property type="component" value="Unassembled WGS sequence"/>
</dbReference>
<reference evidence="2" key="1">
    <citation type="submission" date="2023-06" db="EMBL/GenBank/DDBJ databases">
        <authorList>
            <consortium name="Lawrence Berkeley National Laboratory"/>
            <person name="Ahrendt S."/>
            <person name="Sahu N."/>
            <person name="Indic B."/>
            <person name="Wong-Bajracharya J."/>
            <person name="Merenyi Z."/>
            <person name="Ke H.-M."/>
            <person name="Monk M."/>
            <person name="Kocsube S."/>
            <person name="Drula E."/>
            <person name="Lipzen A."/>
            <person name="Balint B."/>
            <person name="Henrissat B."/>
            <person name="Andreopoulos B."/>
            <person name="Martin F.M."/>
            <person name="Harder C.B."/>
            <person name="Rigling D."/>
            <person name="Ford K.L."/>
            <person name="Foster G.D."/>
            <person name="Pangilinan J."/>
            <person name="Papanicolaou A."/>
            <person name="Barry K."/>
            <person name="LaButti K."/>
            <person name="Viragh M."/>
            <person name="Koriabine M."/>
            <person name="Yan M."/>
            <person name="Riley R."/>
            <person name="Champramary S."/>
            <person name="Plett K.L."/>
            <person name="Tsai I.J."/>
            <person name="Slot J."/>
            <person name="Sipos G."/>
            <person name="Plett J."/>
            <person name="Nagy L.G."/>
            <person name="Grigoriev I.V."/>
        </authorList>
    </citation>
    <scope>NUCLEOTIDE SEQUENCE</scope>
    <source>
        <strain evidence="2">HWK02</strain>
    </source>
</reference>
<proteinExistence type="predicted"/>
<feature type="chain" id="PRO_5041237044" description="Secreted protein" evidence="1">
    <location>
        <begin position="36"/>
        <end position="133"/>
    </location>
</feature>
<evidence type="ECO:0000256" key="1">
    <source>
        <dbReference type="SAM" id="SignalP"/>
    </source>
</evidence>
<keyword evidence="1" id="KW-0732">Signal</keyword>
<gene>
    <name evidence="2" type="ORF">EDD18DRAFT_1101688</name>
</gene>
<evidence type="ECO:0008006" key="4">
    <source>
        <dbReference type="Google" id="ProtNLM"/>
    </source>
</evidence>
<keyword evidence="3" id="KW-1185">Reference proteome</keyword>
<evidence type="ECO:0000313" key="2">
    <source>
        <dbReference type="EMBL" id="KAK0500655.1"/>
    </source>
</evidence>
<name>A0AA39V0J9_9AGAR</name>
<feature type="signal peptide" evidence="1">
    <location>
        <begin position="1"/>
        <end position="35"/>
    </location>
</feature>
<accession>A0AA39V0J9</accession>
<evidence type="ECO:0000313" key="3">
    <source>
        <dbReference type="Proteomes" id="UP001175228"/>
    </source>
</evidence>
<sequence>MHLHLHLLFCAPSLWCLLSSVFLLFSFDLWEYSECARKATCQHGPTDADGALHCFAFLLKWPVSDTGVQLAGQVLSRCFGTWSSRVTSSRSGQLSFQCVAGAHAGCQKSPMEEEEDVEVDDDFLAKELEEDWG</sequence>
<dbReference type="EMBL" id="JAUEPU010000007">
    <property type="protein sequence ID" value="KAK0500655.1"/>
    <property type="molecule type" value="Genomic_DNA"/>
</dbReference>
<protein>
    <recommendedName>
        <fullName evidence="4">Secreted protein</fullName>
    </recommendedName>
</protein>
<organism evidence="2 3">
    <name type="scientific">Armillaria luteobubalina</name>
    <dbReference type="NCBI Taxonomy" id="153913"/>
    <lineage>
        <taxon>Eukaryota</taxon>
        <taxon>Fungi</taxon>
        <taxon>Dikarya</taxon>
        <taxon>Basidiomycota</taxon>
        <taxon>Agaricomycotina</taxon>
        <taxon>Agaricomycetes</taxon>
        <taxon>Agaricomycetidae</taxon>
        <taxon>Agaricales</taxon>
        <taxon>Marasmiineae</taxon>
        <taxon>Physalacriaceae</taxon>
        <taxon>Armillaria</taxon>
    </lineage>
</organism>
<dbReference type="AlphaFoldDB" id="A0AA39V0J9"/>
<comment type="caution">
    <text evidence="2">The sequence shown here is derived from an EMBL/GenBank/DDBJ whole genome shotgun (WGS) entry which is preliminary data.</text>
</comment>